<accession>A0ABS5PJX5</accession>
<protein>
    <recommendedName>
        <fullName evidence="9">CRISPR-associated endonuclease Cas1</fullName>
        <ecNumber evidence="9">3.1.-.-</ecNumber>
    </recommendedName>
</protein>
<dbReference type="InterPro" id="IPR042211">
    <property type="entry name" value="CRISPR-assoc_Cas1_N"/>
</dbReference>
<dbReference type="Gene3D" id="3.100.10.20">
    <property type="entry name" value="CRISPR-associated endonuclease Cas1, N-terminal domain"/>
    <property type="match status" value="1"/>
</dbReference>
<keyword evidence="1 9" id="KW-0540">Nuclease</keyword>
<evidence type="ECO:0000256" key="7">
    <source>
        <dbReference type="ARBA" id="ARBA00023125"/>
    </source>
</evidence>
<dbReference type="Proteomes" id="UP000746471">
    <property type="component" value="Unassembled WGS sequence"/>
</dbReference>
<dbReference type="GO" id="GO:0004519">
    <property type="term" value="F:endonuclease activity"/>
    <property type="evidence" value="ECO:0007669"/>
    <property type="project" value="UniProtKB-KW"/>
</dbReference>
<comment type="similarity">
    <text evidence="9">Belongs to the CRISPR-associated endonuclease Cas1 family.</text>
</comment>
<feature type="binding site" evidence="9">
    <location>
        <position position="220"/>
    </location>
    <ligand>
        <name>Mn(2+)</name>
        <dbReference type="ChEBI" id="CHEBI:29035"/>
    </ligand>
</feature>
<dbReference type="PANTHER" id="PTHR43219">
    <property type="entry name" value="CRISPR-ASSOCIATED ENDONUCLEASE CAS1"/>
    <property type="match status" value="1"/>
</dbReference>
<evidence type="ECO:0000313" key="11">
    <source>
        <dbReference type="Proteomes" id="UP000746471"/>
    </source>
</evidence>
<name>A0ABS5PJX5_9FIRM</name>
<evidence type="ECO:0000256" key="6">
    <source>
        <dbReference type="ARBA" id="ARBA00023118"/>
    </source>
</evidence>
<evidence type="ECO:0000256" key="5">
    <source>
        <dbReference type="ARBA" id="ARBA00022842"/>
    </source>
</evidence>
<dbReference type="RefSeq" id="WP_213234947.1">
    <property type="nucleotide sequence ID" value="NZ_JAHBCL010000001.1"/>
</dbReference>
<dbReference type="EC" id="3.1.-.-" evidence="9"/>
<keyword evidence="8 9" id="KW-0464">Manganese</keyword>
<keyword evidence="5 9" id="KW-0460">Magnesium</keyword>
<comment type="subunit">
    <text evidence="9">Homodimer, forms a heterotetramer with a Cas2 homodimer.</text>
</comment>
<dbReference type="Gene3D" id="1.20.120.920">
    <property type="entry name" value="CRISPR-associated endonuclease Cas1, C-terminal domain"/>
    <property type="match status" value="1"/>
</dbReference>
<dbReference type="InterPro" id="IPR042206">
    <property type="entry name" value="CRISPR-assoc_Cas1_C"/>
</dbReference>
<keyword evidence="11" id="KW-1185">Reference proteome</keyword>
<comment type="function">
    <text evidence="9">CRISPR (clustered regularly interspaced short palindromic repeat), is an adaptive immune system that provides protection against mobile genetic elements (viruses, transposable elements and conjugative plasmids). CRISPR clusters contain spacers, sequences complementary to antecedent mobile elements, and target invading nucleic acids. CRISPR clusters are transcribed and processed into CRISPR RNA (crRNA). Acts as a dsDNA endonuclease. Involved in the integration of spacer DNA into the CRISPR cassette.</text>
</comment>
<dbReference type="NCBIfam" id="TIGR03641">
    <property type="entry name" value="cas1_HMARI"/>
    <property type="match status" value="1"/>
</dbReference>
<keyword evidence="4 9" id="KW-0378">Hydrolase</keyword>
<dbReference type="InterPro" id="IPR002729">
    <property type="entry name" value="CRISPR-assoc_Cas1"/>
</dbReference>
<keyword evidence="3 9" id="KW-0255">Endonuclease</keyword>
<feature type="binding site" evidence="9">
    <location>
        <position position="155"/>
    </location>
    <ligand>
        <name>Mn(2+)</name>
        <dbReference type="ChEBI" id="CHEBI:29035"/>
    </ligand>
</feature>
<evidence type="ECO:0000313" key="10">
    <source>
        <dbReference type="EMBL" id="MBS7525162.1"/>
    </source>
</evidence>
<dbReference type="EMBL" id="JAHBCL010000001">
    <property type="protein sequence ID" value="MBS7525162.1"/>
    <property type="molecule type" value="Genomic_DNA"/>
</dbReference>
<evidence type="ECO:0000256" key="1">
    <source>
        <dbReference type="ARBA" id="ARBA00022722"/>
    </source>
</evidence>
<evidence type="ECO:0000256" key="3">
    <source>
        <dbReference type="ARBA" id="ARBA00022759"/>
    </source>
</evidence>
<dbReference type="InterPro" id="IPR019858">
    <property type="entry name" value="CRISPR-assoc_Cas1_HMARI/TNEAP"/>
</dbReference>
<feature type="binding site" evidence="9">
    <location>
        <position position="235"/>
    </location>
    <ligand>
        <name>Mn(2+)</name>
        <dbReference type="ChEBI" id="CHEBI:29035"/>
    </ligand>
</feature>
<keyword evidence="2 9" id="KW-0479">Metal-binding</keyword>
<gene>
    <name evidence="10" type="primary">cas1b</name>
    <name evidence="9" type="synonym">cas1</name>
    <name evidence="10" type="ORF">KHM83_00580</name>
</gene>
<dbReference type="NCBIfam" id="TIGR00287">
    <property type="entry name" value="cas1"/>
    <property type="match status" value="1"/>
</dbReference>
<reference evidence="10 11" key="1">
    <citation type="submission" date="2021-05" db="EMBL/GenBank/DDBJ databases">
        <title>Fusibacter ferrireducens sp. nov., an anaerobic, sulfur- and Fe-reducing bacterium isolated from the mangrove sediment.</title>
        <authorList>
            <person name="Qiu D."/>
        </authorList>
    </citation>
    <scope>NUCLEOTIDE SEQUENCE [LARGE SCALE GENOMIC DNA]</scope>
    <source>
        <strain evidence="10 11">DSM 12116</strain>
    </source>
</reference>
<dbReference type="HAMAP" id="MF_01470">
    <property type="entry name" value="Cas1"/>
    <property type="match status" value="1"/>
</dbReference>
<evidence type="ECO:0000256" key="2">
    <source>
        <dbReference type="ARBA" id="ARBA00022723"/>
    </source>
</evidence>
<comment type="caution">
    <text evidence="10">The sequence shown here is derived from an EMBL/GenBank/DDBJ whole genome shotgun (WGS) entry which is preliminary data.</text>
</comment>
<evidence type="ECO:0000256" key="4">
    <source>
        <dbReference type="ARBA" id="ARBA00022801"/>
    </source>
</evidence>
<dbReference type="PANTHER" id="PTHR43219:SF1">
    <property type="entry name" value="CRISPR-ASSOCIATED ENDONUCLEASE CAS1"/>
    <property type="match status" value="1"/>
</dbReference>
<organism evidence="10 11">
    <name type="scientific">Fusibacter paucivorans</name>
    <dbReference type="NCBI Taxonomy" id="76009"/>
    <lineage>
        <taxon>Bacteria</taxon>
        <taxon>Bacillati</taxon>
        <taxon>Bacillota</taxon>
        <taxon>Clostridia</taxon>
        <taxon>Eubacteriales</taxon>
        <taxon>Eubacteriales Family XII. Incertae Sedis</taxon>
        <taxon>Fusibacter</taxon>
    </lineage>
</organism>
<evidence type="ECO:0000256" key="9">
    <source>
        <dbReference type="HAMAP-Rule" id="MF_01470"/>
    </source>
</evidence>
<keyword evidence="7 9" id="KW-0238">DNA-binding</keyword>
<keyword evidence="6 9" id="KW-0051">Antiviral defense</keyword>
<comment type="cofactor">
    <cofactor evidence="9">
        <name>Mg(2+)</name>
        <dbReference type="ChEBI" id="CHEBI:18420"/>
    </cofactor>
    <cofactor evidence="9">
        <name>Mn(2+)</name>
        <dbReference type="ChEBI" id="CHEBI:29035"/>
    </cofactor>
</comment>
<sequence length="328" mass="38386">MKRDYYIFAGQRLSRKNNTLRIHYEDSTFKEIPVEKVNALNIFNEVDFNTSAINFLNRHEITCHFFNYYGYYTGSFYPKECNLSGELLVRQVLAAKELDKALLIAKAFINGAAYNIQRNLRYYQLRGKAVATDEIEKILAKVESADTIEALMGFEGNLRRHYYAQWGVILNDAFDFDKRTIRPPENELNALLSFLNSLFYTVCVSEIYKTHLNPTVSFLHTSGRRRFSLSLDVSEVFKPLIVDRLIFRLINKRMIDTDDFERASNGIFLKESARKKVVKAFEETLNQTIIHKKLGKSVRYRSLVRLELLKLEKYLVTGELYEPFTLDW</sequence>
<evidence type="ECO:0000256" key="8">
    <source>
        <dbReference type="ARBA" id="ARBA00023211"/>
    </source>
</evidence>
<proteinExistence type="inferred from homology"/>
<dbReference type="Pfam" id="PF01867">
    <property type="entry name" value="Cas_Cas1"/>
    <property type="match status" value="1"/>
</dbReference>